<dbReference type="GO" id="GO:0003676">
    <property type="term" value="F:nucleic acid binding"/>
    <property type="evidence" value="ECO:0007669"/>
    <property type="project" value="InterPro"/>
</dbReference>
<dbReference type="InterPro" id="IPR008042">
    <property type="entry name" value="Retrotrans_Pao"/>
</dbReference>
<dbReference type="Proteomes" id="UP000054632">
    <property type="component" value="Unassembled WGS sequence"/>
</dbReference>
<dbReference type="SUPFAM" id="SSF53098">
    <property type="entry name" value="Ribonuclease H-like"/>
    <property type="match status" value="1"/>
</dbReference>
<dbReference type="Pfam" id="PF05380">
    <property type="entry name" value="Peptidase_A17"/>
    <property type="match status" value="1"/>
</dbReference>
<organism evidence="2 3">
    <name type="scientific">Trichinella pseudospiralis</name>
    <name type="common">Parasitic roundworm</name>
    <dbReference type="NCBI Taxonomy" id="6337"/>
    <lineage>
        <taxon>Eukaryota</taxon>
        <taxon>Metazoa</taxon>
        <taxon>Ecdysozoa</taxon>
        <taxon>Nematoda</taxon>
        <taxon>Enoplea</taxon>
        <taxon>Dorylaimia</taxon>
        <taxon>Trichinellida</taxon>
        <taxon>Trichinellidae</taxon>
        <taxon>Trichinella</taxon>
    </lineage>
</organism>
<dbReference type="InterPro" id="IPR012337">
    <property type="entry name" value="RNaseH-like_sf"/>
</dbReference>
<evidence type="ECO:0000313" key="3">
    <source>
        <dbReference type="Proteomes" id="UP000054632"/>
    </source>
</evidence>
<accession>A0A0V1EK42</accession>
<evidence type="ECO:0000313" key="2">
    <source>
        <dbReference type="EMBL" id="KRY74191.1"/>
    </source>
</evidence>
<proteinExistence type="predicted"/>
<name>A0A0V1EK42_TRIPS</name>
<feature type="domain" description="Integrase catalytic" evidence="1">
    <location>
        <begin position="123"/>
        <end position="285"/>
    </location>
</feature>
<sequence>MRSGGFSLKKWASNDVSALHDLPEEDQSPSGEGRLCKTLGLFWNRCSDHLNFVIPPAVELSRCDTKLQLVSLAARVFDPLGCLAPFTVRAKQLFQALGSGALTGMIASQRTSMSCGVDGRKNWTSCPQSDVLSYTSSVTLRKRLTVLSRTCRVNVHEDRRVRKVYICLFTCMVARAVHIEIVADMTTMSFLAAFCCFVSRRGTPEVIQSDNFRTFKQADAFIRSLFVGKRAEEFQNELVCRGIQWRYTTERAPWSGGYWERLVRSVKNALRKVLGPIGTRCLPQS</sequence>
<protein>
    <recommendedName>
        <fullName evidence="1">Integrase catalytic domain-containing protein</fullName>
    </recommendedName>
</protein>
<reference evidence="2 3" key="1">
    <citation type="submission" date="2015-01" db="EMBL/GenBank/DDBJ databases">
        <title>Evolution of Trichinella species and genotypes.</title>
        <authorList>
            <person name="Korhonen P.K."/>
            <person name="Edoardo P."/>
            <person name="Giuseppe L.R."/>
            <person name="Gasser R.B."/>
        </authorList>
    </citation>
    <scope>NUCLEOTIDE SEQUENCE [LARGE SCALE GENOMIC DNA]</scope>
    <source>
        <strain evidence="2">ISS13</strain>
    </source>
</reference>
<dbReference type="InterPro" id="IPR036397">
    <property type="entry name" value="RNaseH_sf"/>
</dbReference>
<dbReference type="Gene3D" id="3.30.420.10">
    <property type="entry name" value="Ribonuclease H-like superfamily/Ribonuclease H"/>
    <property type="match status" value="1"/>
</dbReference>
<comment type="caution">
    <text evidence="2">The sequence shown here is derived from an EMBL/GenBank/DDBJ whole genome shotgun (WGS) entry which is preliminary data.</text>
</comment>
<dbReference type="AlphaFoldDB" id="A0A0V1EK42"/>
<dbReference type="InterPro" id="IPR001584">
    <property type="entry name" value="Integrase_cat-core"/>
</dbReference>
<dbReference type="PANTHER" id="PTHR47331">
    <property type="entry name" value="PHD-TYPE DOMAIN-CONTAINING PROTEIN"/>
    <property type="match status" value="1"/>
</dbReference>
<dbReference type="PROSITE" id="PS50994">
    <property type="entry name" value="INTEGRASE"/>
    <property type="match status" value="1"/>
</dbReference>
<dbReference type="EMBL" id="JYDR01000027">
    <property type="protein sequence ID" value="KRY74191.1"/>
    <property type="molecule type" value="Genomic_DNA"/>
</dbReference>
<dbReference type="GO" id="GO:0015074">
    <property type="term" value="P:DNA integration"/>
    <property type="evidence" value="ECO:0007669"/>
    <property type="project" value="InterPro"/>
</dbReference>
<gene>
    <name evidence="2" type="ORF">T4A_541</name>
</gene>
<evidence type="ECO:0000259" key="1">
    <source>
        <dbReference type="PROSITE" id="PS50994"/>
    </source>
</evidence>